<dbReference type="PANTHER" id="PTHR32125">
    <property type="entry name" value="2-C-METHYL-D-ERYTHRITOL 4-PHOSPHATE CYTIDYLYLTRANSFERASE, CHLOROPLASTIC"/>
    <property type="match status" value="1"/>
</dbReference>
<reference evidence="4 5" key="1">
    <citation type="journal article" date="2011" name="J. Bacteriol.">
        <title>Genome sequence of the verrucomicrobium Opitutus terrae PB90-1, an abundant inhabitant of rice paddy soil ecosystems.</title>
        <authorList>
            <person name="van Passel M.W."/>
            <person name="Kant R."/>
            <person name="Palva A."/>
            <person name="Copeland A."/>
            <person name="Lucas S."/>
            <person name="Lapidus A."/>
            <person name="Glavina del Rio T."/>
            <person name="Pitluck S."/>
            <person name="Goltsman E."/>
            <person name="Clum A."/>
            <person name="Sun H."/>
            <person name="Schmutz J."/>
            <person name="Larimer F.W."/>
            <person name="Land M.L."/>
            <person name="Hauser L."/>
            <person name="Kyrpides N."/>
            <person name="Mikhailova N."/>
            <person name="Richardson P.P."/>
            <person name="Janssen P.H."/>
            <person name="de Vos W.M."/>
            <person name="Smidt H."/>
        </authorList>
    </citation>
    <scope>NUCLEOTIDE SEQUENCE [LARGE SCALE GENOMIC DNA]</scope>
    <source>
        <strain evidence="5">DSM 11246 / JCM 15787 / PB90-1</strain>
    </source>
</reference>
<keyword evidence="3" id="KW-1133">Transmembrane helix</keyword>
<dbReference type="OrthoDB" id="9806837at2"/>
<keyword evidence="5" id="KW-1185">Reference proteome</keyword>
<dbReference type="InterPro" id="IPR050088">
    <property type="entry name" value="IspD/TarI_cytidylyltransf_bact"/>
</dbReference>
<dbReference type="EC" id="2.7.7.60" evidence="4"/>
<dbReference type="Gene3D" id="3.90.550.10">
    <property type="entry name" value="Spore Coat Polysaccharide Biosynthesis Protein SpsA, Chain A"/>
    <property type="match status" value="1"/>
</dbReference>
<keyword evidence="3" id="KW-0472">Membrane</keyword>
<evidence type="ECO:0000313" key="4">
    <source>
        <dbReference type="EMBL" id="ACB75722.1"/>
    </source>
</evidence>
<proteinExistence type="predicted"/>
<dbReference type="InterPro" id="IPR029044">
    <property type="entry name" value="Nucleotide-diphossugar_trans"/>
</dbReference>
<dbReference type="InterPro" id="IPR034683">
    <property type="entry name" value="IspD/TarI"/>
</dbReference>
<dbReference type="STRING" id="452637.Oter_2440"/>
<evidence type="ECO:0000256" key="2">
    <source>
        <dbReference type="ARBA" id="ARBA00022695"/>
    </source>
</evidence>
<organism evidence="4 5">
    <name type="scientific">Opitutus terrae (strain DSM 11246 / JCM 15787 / PB90-1)</name>
    <dbReference type="NCBI Taxonomy" id="452637"/>
    <lineage>
        <taxon>Bacteria</taxon>
        <taxon>Pseudomonadati</taxon>
        <taxon>Verrucomicrobiota</taxon>
        <taxon>Opitutia</taxon>
        <taxon>Opitutales</taxon>
        <taxon>Opitutaceae</taxon>
        <taxon>Opitutus</taxon>
    </lineage>
</organism>
<dbReference type="EMBL" id="CP001032">
    <property type="protein sequence ID" value="ACB75722.1"/>
    <property type="molecule type" value="Genomic_DNA"/>
</dbReference>
<evidence type="ECO:0000256" key="3">
    <source>
        <dbReference type="SAM" id="Phobius"/>
    </source>
</evidence>
<keyword evidence="2 4" id="KW-0548">Nucleotidyltransferase</keyword>
<evidence type="ECO:0000256" key="1">
    <source>
        <dbReference type="ARBA" id="ARBA00022679"/>
    </source>
</evidence>
<dbReference type="eggNOG" id="COG1211">
    <property type="taxonomic scope" value="Bacteria"/>
</dbReference>
<accession>B1ZSC3</accession>
<dbReference type="PANTHER" id="PTHR32125:SF4">
    <property type="entry name" value="2-C-METHYL-D-ERYTHRITOL 4-PHOSPHATE CYTIDYLYLTRANSFERASE, CHLOROPLASTIC"/>
    <property type="match status" value="1"/>
</dbReference>
<name>B1ZSC3_OPITP</name>
<dbReference type="GO" id="GO:0050518">
    <property type="term" value="F:2-C-methyl-D-erythritol 4-phosphate cytidylyltransferase activity"/>
    <property type="evidence" value="ECO:0007669"/>
    <property type="project" value="UniProtKB-EC"/>
</dbReference>
<gene>
    <name evidence="4" type="ordered locus">Oter_2440</name>
</gene>
<dbReference type="SUPFAM" id="SSF53448">
    <property type="entry name" value="Nucleotide-diphospho-sugar transferases"/>
    <property type="match status" value="1"/>
</dbReference>
<dbReference type="RefSeq" id="WP_012375257.1">
    <property type="nucleotide sequence ID" value="NC_010571.1"/>
</dbReference>
<sequence>MSRTAAILLAAGTGSRMQGTVDDKVLAPLAGRPVFAHSAVAFMASGIADFYVVVYRDQRQMTELAAYAPTPSALVAGGRERQDSVMNALSSLPGDIDYVFIHDCARPLIRPEQLVALHKIVRRENAVVLAHRVTDTIKEHTIMSRGKAGDSSRLRTLDRAKLWAMETPQVFSRELIVRAYAKVVSLGRRITDDAAAVELLREPVALLENPYPNPKLTTPADLAYLEFLLSR</sequence>
<dbReference type="HOGENOM" id="CLU_061281_2_2_0"/>
<protein>
    <submittedName>
        <fullName evidence="4">2-C-methyl-D-erythritol 4-phosphate cytidylyltransferase</fullName>
        <ecNumber evidence="4">2.7.7.60</ecNumber>
    </submittedName>
</protein>
<feature type="transmembrane region" description="Helical" evidence="3">
    <location>
        <begin position="33"/>
        <end position="54"/>
    </location>
</feature>
<evidence type="ECO:0000313" key="5">
    <source>
        <dbReference type="Proteomes" id="UP000007013"/>
    </source>
</evidence>
<dbReference type="CDD" id="cd02516">
    <property type="entry name" value="CDP-ME_synthetase"/>
    <property type="match status" value="1"/>
</dbReference>
<dbReference type="Pfam" id="PF01128">
    <property type="entry name" value="IspD"/>
    <property type="match status" value="1"/>
</dbReference>
<dbReference type="Proteomes" id="UP000007013">
    <property type="component" value="Chromosome"/>
</dbReference>
<keyword evidence="3" id="KW-0812">Transmembrane</keyword>
<keyword evidence="1 4" id="KW-0808">Transferase</keyword>
<dbReference type="KEGG" id="ote:Oter_2440"/>
<dbReference type="AlphaFoldDB" id="B1ZSC3"/>